<dbReference type="PANTHER" id="PTHR23024:SF479">
    <property type="entry name" value="CARBOXYLESTERASE 2-RELATED"/>
    <property type="match status" value="1"/>
</dbReference>
<dbReference type="AlphaFoldDB" id="A0AAD8M473"/>
<sequence>MSSLVQMMNSPLEMNSKTTDIAHDLSPFMTVYKNGTIKKHFGSPFMPAPENLNGVRSKDVVVSSDPKVSARISLPESLTQGEKLPVLVYIHGGGFCVESALSYFYAPYASSFASNCDVMVVSVDYRLAPENPIPACYDDSWEALKWVVSHASGSGPDPWVNEHADFGRVFLAGDSAGANISHTMATWAGVKGLESDVKISGMILIHPFFGNDKPDKLWNYCCSEETGLDDPRLNPAASPGLLAKLGCNKVLISTAENDSLSSRGWTYYEALKKSEWKGEVEIVETKGMGHVFHLFDPNCEEAGSLMKLIASFIKDDKDHSLL</sequence>
<dbReference type="InterPro" id="IPR029058">
    <property type="entry name" value="AB_hydrolase_fold"/>
</dbReference>
<dbReference type="PANTHER" id="PTHR23024">
    <property type="entry name" value="ARYLACETAMIDE DEACETYLASE"/>
    <property type="match status" value="1"/>
</dbReference>
<comment type="similarity">
    <text evidence="1">Belongs to the 'GDXG' lipolytic enzyme family.</text>
</comment>
<evidence type="ECO:0000313" key="3">
    <source>
        <dbReference type="EMBL" id="KAK1358847.1"/>
    </source>
</evidence>
<dbReference type="InterPro" id="IPR050466">
    <property type="entry name" value="Carboxylest/Gibb_receptor"/>
</dbReference>
<accession>A0AAD8M473</accession>
<keyword evidence="4" id="KW-1185">Reference proteome</keyword>
<reference evidence="3" key="2">
    <citation type="submission" date="2023-05" db="EMBL/GenBank/DDBJ databases">
        <authorList>
            <person name="Schelkunov M.I."/>
        </authorList>
    </citation>
    <scope>NUCLEOTIDE SEQUENCE</scope>
    <source>
        <strain evidence="3">Hsosn_3</strain>
        <tissue evidence="3">Leaf</tissue>
    </source>
</reference>
<feature type="domain" description="Alpha/beta hydrolase fold-3" evidence="2">
    <location>
        <begin position="87"/>
        <end position="293"/>
    </location>
</feature>
<dbReference type="InterPro" id="IPR013094">
    <property type="entry name" value="AB_hydrolase_3"/>
</dbReference>
<evidence type="ECO:0000313" key="4">
    <source>
        <dbReference type="Proteomes" id="UP001237642"/>
    </source>
</evidence>
<protein>
    <submittedName>
        <fullName evidence="3">2-hydroxyisoflavanone dehydratase-like</fullName>
    </submittedName>
</protein>
<dbReference type="SUPFAM" id="SSF53474">
    <property type="entry name" value="alpha/beta-Hydrolases"/>
    <property type="match status" value="1"/>
</dbReference>
<evidence type="ECO:0000259" key="2">
    <source>
        <dbReference type="Pfam" id="PF07859"/>
    </source>
</evidence>
<dbReference type="Proteomes" id="UP001237642">
    <property type="component" value="Unassembled WGS sequence"/>
</dbReference>
<name>A0AAD8M473_9APIA</name>
<reference evidence="3" key="1">
    <citation type="submission" date="2023-02" db="EMBL/GenBank/DDBJ databases">
        <title>Genome of toxic invasive species Heracleum sosnowskyi carries increased number of genes despite the absence of recent whole-genome duplications.</title>
        <authorList>
            <person name="Schelkunov M."/>
            <person name="Shtratnikova V."/>
            <person name="Makarenko M."/>
            <person name="Klepikova A."/>
            <person name="Omelchenko D."/>
            <person name="Novikova G."/>
            <person name="Obukhova E."/>
            <person name="Bogdanov V."/>
            <person name="Penin A."/>
            <person name="Logacheva M."/>
        </authorList>
    </citation>
    <scope>NUCLEOTIDE SEQUENCE</scope>
    <source>
        <strain evidence="3">Hsosn_3</strain>
        <tissue evidence="3">Leaf</tissue>
    </source>
</reference>
<comment type="caution">
    <text evidence="3">The sequence shown here is derived from an EMBL/GenBank/DDBJ whole genome shotgun (WGS) entry which is preliminary data.</text>
</comment>
<dbReference type="Gene3D" id="3.40.50.1820">
    <property type="entry name" value="alpha/beta hydrolase"/>
    <property type="match status" value="1"/>
</dbReference>
<evidence type="ECO:0000256" key="1">
    <source>
        <dbReference type="ARBA" id="ARBA00010515"/>
    </source>
</evidence>
<dbReference type="EMBL" id="JAUIZM010000010">
    <property type="protein sequence ID" value="KAK1358847.1"/>
    <property type="molecule type" value="Genomic_DNA"/>
</dbReference>
<dbReference type="GO" id="GO:0016787">
    <property type="term" value="F:hydrolase activity"/>
    <property type="evidence" value="ECO:0007669"/>
    <property type="project" value="InterPro"/>
</dbReference>
<organism evidence="3 4">
    <name type="scientific">Heracleum sosnowskyi</name>
    <dbReference type="NCBI Taxonomy" id="360622"/>
    <lineage>
        <taxon>Eukaryota</taxon>
        <taxon>Viridiplantae</taxon>
        <taxon>Streptophyta</taxon>
        <taxon>Embryophyta</taxon>
        <taxon>Tracheophyta</taxon>
        <taxon>Spermatophyta</taxon>
        <taxon>Magnoliopsida</taxon>
        <taxon>eudicotyledons</taxon>
        <taxon>Gunneridae</taxon>
        <taxon>Pentapetalae</taxon>
        <taxon>asterids</taxon>
        <taxon>campanulids</taxon>
        <taxon>Apiales</taxon>
        <taxon>Apiaceae</taxon>
        <taxon>Apioideae</taxon>
        <taxon>apioid superclade</taxon>
        <taxon>Tordylieae</taxon>
        <taxon>Tordyliinae</taxon>
        <taxon>Heracleum</taxon>
    </lineage>
</organism>
<proteinExistence type="inferred from homology"/>
<gene>
    <name evidence="3" type="ORF">POM88_043321</name>
</gene>
<dbReference type="Pfam" id="PF07859">
    <property type="entry name" value="Abhydrolase_3"/>
    <property type="match status" value="1"/>
</dbReference>